<comment type="caution">
    <text evidence="1">The sequence shown here is derived from an EMBL/GenBank/DDBJ whole genome shotgun (WGS) entry which is preliminary data.</text>
</comment>
<gene>
    <name evidence="1" type="ORF">GCM10008013_49880</name>
</gene>
<reference evidence="2" key="1">
    <citation type="journal article" date="2019" name="Int. J. Syst. Evol. Microbiol.">
        <title>The Global Catalogue of Microorganisms (GCM) 10K type strain sequencing project: providing services to taxonomists for standard genome sequencing and annotation.</title>
        <authorList>
            <consortium name="The Broad Institute Genomics Platform"/>
            <consortium name="The Broad Institute Genome Sequencing Center for Infectious Disease"/>
            <person name="Wu L."/>
            <person name="Ma J."/>
        </authorList>
    </citation>
    <scope>NUCLEOTIDE SEQUENCE [LARGE SCALE GENOMIC DNA]</scope>
    <source>
        <strain evidence="2">CGMCC 1.12769</strain>
    </source>
</reference>
<dbReference type="Proteomes" id="UP000659344">
    <property type="component" value="Unassembled WGS sequence"/>
</dbReference>
<organism evidence="1 2">
    <name type="scientific">Paenibacillus segetis</name>
    <dbReference type="NCBI Taxonomy" id="1325360"/>
    <lineage>
        <taxon>Bacteria</taxon>
        <taxon>Bacillati</taxon>
        <taxon>Bacillota</taxon>
        <taxon>Bacilli</taxon>
        <taxon>Bacillales</taxon>
        <taxon>Paenibacillaceae</taxon>
        <taxon>Paenibacillus</taxon>
    </lineage>
</organism>
<proteinExistence type="predicted"/>
<evidence type="ECO:0000313" key="2">
    <source>
        <dbReference type="Proteomes" id="UP000659344"/>
    </source>
</evidence>
<protein>
    <submittedName>
        <fullName evidence="1">Uncharacterized protein</fullName>
    </submittedName>
</protein>
<dbReference type="EMBL" id="BMFT01000009">
    <property type="protein sequence ID" value="GGH40460.1"/>
    <property type="molecule type" value="Genomic_DNA"/>
</dbReference>
<name>A0ABQ1YWK1_9BACL</name>
<accession>A0ABQ1YWK1</accession>
<keyword evidence="2" id="KW-1185">Reference proteome</keyword>
<evidence type="ECO:0000313" key="1">
    <source>
        <dbReference type="EMBL" id="GGH40460.1"/>
    </source>
</evidence>
<sequence length="61" mass="6894">MFSNKTEATLLRTRCRFVVVGLDFLSFNAIKAPLIFTFICSIYSITGYTAKKDKQGENRPA</sequence>